<dbReference type="RefSeq" id="WP_259098029.1">
    <property type="nucleotide sequence ID" value="NZ_CP130454.1"/>
</dbReference>
<dbReference type="SUPFAM" id="SSF51445">
    <property type="entry name" value="(Trans)glycosidases"/>
    <property type="match status" value="1"/>
</dbReference>
<dbReference type="InterPro" id="IPR017853">
    <property type="entry name" value="GH"/>
</dbReference>
<dbReference type="SUPFAM" id="SSF51011">
    <property type="entry name" value="Glycosyl hydrolase domain"/>
    <property type="match status" value="1"/>
</dbReference>
<evidence type="ECO:0008006" key="6">
    <source>
        <dbReference type="Google" id="ProtNLM"/>
    </source>
</evidence>
<dbReference type="Pfam" id="PF02065">
    <property type="entry name" value="Melibiase"/>
    <property type="match status" value="1"/>
</dbReference>
<comment type="similarity">
    <text evidence="1">Belongs to the glycosyl hydrolase 27 family.</text>
</comment>
<gene>
    <name evidence="4" type="ORF">M2350_002583</name>
</gene>
<keyword evidence="5" id="KW-1185">Reference proteome</keyword>
<keyword evidence="3" id="KW-0326">Glycosidase</keyword>
<evidence type="ECO:0000313" key="4">
    <source>
        <dbReference type="EMBL" id="MCS3920166.1"/>
    </source>
</evidence>
<evidence type="ECO:0000256" key="3">
    <source>
        <dbReference type="ARBA" id="ARBA00023295"/>
    </source>
</evidence>
<proteinExistence type="inferred from homology"/>
<organism evidence="4 5">
    <name type="scientific">Candidatus Fervidibacter sacchari</name>
    <dbReference type="NCBI Taxonomy" id="1448929"/>
    <lineage>
        <taxon>Bacteria</taxon>
        <taxon>Candidatus Fervidibacterota</taxon>
        <taxon>Candidatus Fervidibacter</taxon>
    </lineage>
</organism>
<dbReference type="Proteomes" id="UP001204798">
    <property type="component" value="Unassembled WGS sequence"/>
</dbReference>
<dbReference type="InterPro" id="IPR002241">
    <property type="entry name" value="Glyco_hydro_27"/>
</dbReference>
<dbReference type="InterPro" id="IPR013780">
    <property type="entry name" value="Glyco_hydro_b"/>
</dbReference>
<dbReference type="EMBL" id="JANUCP010000004">
    <property type="protein sequence ID" value="MCS3920166.1"/>
    <property type="molecule type" value="Genomic_DNA"/>
</dbReference>
<keyword evidence="2" id="KW-0378">Hydrolase</keyword>
<evidence type="ECO:0000313" key="5">
    <source>
        <dbReference type="Proteomes" id="UP001204798"/>
    </source>
</evidence>
<dbReference type="Gene3D" id="2.60.40.1180">
    <property type="entry name" value="Golgi alpha-mannosidase II"/>
    <property type="match status" value="1"/>
</dbReference>
<protein>
    <recommendedName>
        <fullName evidence="6">Alpha-galactosidase</fullName>
    </recommendedName>
</protein>
<evidence type="ECO:0000256" key="1">
    <source>
        <dbReference type="ARBA" id="ARBA00009743"/>
    </source>
</evidence>
<evidence type="ECO:0000256" key="2">
    <source>
        <dbReference type="ARBA" id="ARBA00022801"/>
    </source>
</evidence>
<accession>A0ABT2EQH9</accession>
<dbReference type="Gene3D" id="3.20.20.70">
    <property type="entry name" value="Aldolase class I"/>
    <property type="match status" value="1"/>
</dbReference>
<name>A0ABT2EQH9_9BACT</name>
<reference evidence="4 5" key="1">
    <citation type="submission" date="2022-08" db="EMBL/GenBank/DDBJ databases">
        <title>Bacterial and archaeal communities from various locations to study Microbial Dark Matter (Phase II).</title>
        <authorList>
            <person name="Stepanauskas R."/>
        </authorList>
    </citation>
    <scope>NUCLEOTIDE SEQUENCE [LARGE SCALE GENOMIC DNA]</scope>
    <source>
        <strain evidence="4 5">PD1</strain>
    </source>
</reference>
<sequence length="710" mass="81584">MGERVLVRFADGRFVLAHPATGVFARGFVVVSTEGVYACSLGRKSQFETVLENEGTLTIRWRPKSDFPTFELLFKSDAEVVTLQVRGVGDLQGEVEVHGELFMGSEPYLGRLPEEENYGVFSVAHGPVNSKTAKTLFNRFNDTAVTLPQSEIYHDPSEPPDRYRFVSKGKLGETVFVAKVTTDVIKRHGIRHYAPIDKSIFTHAPTGWCSWYYYYQNITQEEWEKNVKWLAENLRDFGLEWVQLDDGWQLDNGNPKTSGGRDWRGPNEKFSKGMKWVADIVKQHGMKPGIWLIPQKTDSDELFNEHPEWFLRKPDGSPVRIGDWHPRKVESYVVDPTNPDALEYLKQLFHTLAYDWGFDYFKIDNQPEFSRWYDEHADARKVPEIPGSEAYRMTLKAIKEAIGPNKYLLGCYGIPLDGIGYMNGSRTGGDMEASWQGCQVMIRTITRWGFLNNVVWWCDPDTLCVREPLTLGEARIMATLVSLSGQALMTSDKMYELPEERVEILRRVIPTVDIHPMEFYPWDEDVLGRPNILDLKVAKHYGSWDVVAVFNWQEEPTTIHVDFAKLGLPVGDGSRYHVFEFWSKRYDGQFEDGFSVTLPIRTCEVFAIRQALWHPQVISTSRHITQGIVDLLDLVWDATNNELHGSSLLVRNDPYRVYIHVPAGFDFVELVTEPRKSPVTAEVKREGEILVVELLSKENQQVDWVVRFRR</sequence>
<dbReference type="InterPro" id="IPR002252">
    <property type="entry name" value="Glyco_hydro_36"/>
</dbReference>
<dbReference type="PANTHER" id="PTHR11452:SF75">
    <property type="entry name" value="ALPHA-GALACTOSIDASE MEL1"/>
    <property type="match status" value="1"/>
</dbReference>
<dbReference type="CDD" id="cd14791">
    <property type="entry name" value="GH36"/>
    <property type="match status" value="1"/>
</dbReference>
<dbReference type="PANTHER" id="PTHR11452">
    <property type="entry name" value="ALPHA-GALACTOSIDASE/ALPHA-N-ACETYLGALACTOSAMINIDASE"/>
    <property type="match status" value="1"/>
</dbReference>
<dbReference type="InterPro" id="IPR013785">
    <property type="entry name" value="Aldolase_TIM"/>
</dbReference>
<comment type="caution">
    <text evidence="4">The sequence shown here is derived from an EMBL/GenBank/DDBJ whole genome shotgun (WGS) entry which is preliminary data.</text>
</comment>